<feature type="compositionally biased region" description="Acidic residues" evidence="1">
    <location>
        <begin position="439"/>
        <end position="453"/>
    </location>
</feature>
<evidence type="ECO:0000256" key="1">
    <source>
        <dbReference type="SAM" id="MobiDB-lite"/>
    </source>
</evidence>
<name>A0AAU2VDH5_9ACTN</name>
<dbReference type="Pfam" id="PF13676">
    <property type="entry name" value="TIR_2"/>
    <property type="match status" value="1"/>
</dbReference>
<dbReference type="InterPro" id="IPR035897">
    <property type="entry name" value="Toll_tir_struct_dom_sf"/>
</dbReference>
<dbReference type="Gene3D" id="3.40.50.10140">
    <property type="entry name" value="Toll/interleukin-1 receptor homology (TIR) domain"/>
    <property type="match status" value="1"/>
</dbReference>
<dbReference type="AlphaFoldDB" id="A0AAU2VDH5"/>
<protein>
    <submittedName>
        <fullName evidence="3">TIR-like protein FxsC</fullName>
    </submittedName>
</protein>
<dbReference type="NCBIfam" id="TIGR04276">
    <property type="entry name" value="FxsC_Cterm"/>
    <property type="match status" value="1"/>
</dbReference>
<feature type="region of interest" description="Disordered" evidence="1">
    <location>
        <begin position="402"/>
        <end position="469"/>
    </location>
</feature>
<feature type="domain" description="TIR" evidence="2">
    <location>
        <begin position="19"/>
        <end position="111"/>
    </location>
</feature>
<dbReference type="SUPFAM" id="SSF52200">
    <property type="entry name" value="Toll/Interleukin receptor TIR domain"/>
    <property type="match status" value="1"/>
</dbReference>
<dbReference type="GO" id="GO:0007165">
    <property type="term" value="P:signal transduction"/>
    <property type="evidence" value="ECO:0007669"/>
    <property type="project" value="InterPro"/>
</dbReference>
<feature type="compositionally biased region" description="Gly residues" evidence="1">
    <location>
        <begin position="421"/>
        <end position="434"/>
    </location>
</feature>
<dbReference type="InterPro" id="IPR047603">
    <property type="entry name" value="FxsC_N"/>
</dbReference>
<dbReference type="EMBL" id="CP108318">
    <property type="protein sequence ID" value="WTW65355.1"/>
    <property type="molecule type" value="Genomic_DNA"/>
</dbReference>
<evidence type="ECO:0000259" key="2">
    <source>
        <dbReference type="Pfam" id="PF13676"/>
    </source>
</evidence>
<evidence type="ECO:0000313" key="3">
    <source>
        <dbReference type="EMBL" id="WTW65355.1"/>
    </source>
</evidence>
<feature type="compositionally biased region" description="Basic and acidic residues" evidence="1">
    <location>
        <begin position="346"/>
        <end position="370"/>
    </location>
</feature>
<dbReference type="NCBIfam" id="NF040588">
    <property type="entry name" value="FxsC_Nterm"/>
    <property type="match status" value="1"/>
</dbReference>
<dbReference type="InterPro" id="IPR000157">
    <property type="entry name" value="TIR_dom"/>
</dbReference>
<feature type="region of interest" description="Disordered" evidence="1">
    <location>
        <begin position="343"/>
        <end position="381"/>
    </location>
</feature>
<reference evidence="3" key="1">
    <citation type="submission" date="2022-10" db="EMBL/GenBank/DDBJ databases">
        <title>The complete genomes of actinobacterial strains from the NBC collection.</title>
        <authorList>
            <person name="Joergensen T.S."/>
            <person name="Alvarez Arevalo M."/>
            <person name="Sterndorff E.B."/>
            <person name="Faurdal D."/>
            <person name="Vuksanovic O."/>
            <person name="Mourched A.-S."/>
            <person name="Charusanti P."/>
            <person name="Shaw S."/>
            <person name="Blin K."/>
            <person name="Weber T."/>
        </authorList>
    </citation>
    <scope>NUCLEOTIDE SEQUENCE</scope>
    <source>
        <strain evidence="3">NBC_00003</strain>
    </source>
</reference>
<organism evidence="3">
    <name type="scientific">Streptomyces sp. NBC_00003</name>
    <dbReference type="NCBI Taxonomy" id="2903608"/>
    <lineage>
        <taxon>Bacteria</taxon>
        <taxon>Bacillati</taxon>
        <taxon>Actinomycetota</taxon>
        <taxon>Actinomycetes</taxon>
        <taxon>Kitasatosporales</taxon>
        <taxon>Streptomycetaceae</taxon>
        <taxon>Streptomyces</taxon>
    </lineage>
</organism>
<proteinExistence type="predicted"/>
<sequence>MQGSVGAGGDEKKREPYFFLSYAHTPKSDPKERNPNLWVERFFRDLCAHVMQLTSLPAGSAGFMDQQMQPGEGWQERLSEALAFCKVFVPLYSPRYFLSEQCGREWFAFSSRAAAQNLRNSHNNSNPVTGIVPALWVPVPTRQLPQPAERLQFNHATFGDEYADEGFYGLIKLNYLRDQYERAVYQLAKRIVSVGQQIHLEAGDPHQDYAKVPPAFGPTGEPARELEVSVLACSRSTLPTGRSPDCYGSEALDWNPYHPNSSRPLADHTVDVLRSLDSTVHVHLSDFEAEPQRLLDSDPPTGPGLLLLDRWALDARHRRDLMTQLCASPRPWISVMVPWNQADPQTRSREEELSRHTDDALAPRVDESHGHRTPSAGLPTLDAFSKAIPGAVRAAVRHYEAHGPTYPPPGSGGPMPRVLPGGLGYGVSGPGGRGPNMDENPDEDTDDQDDQATDQDKNNGDKAEGSSDD</sequence>
<feature type="compositionally biased region" description="Basic and acidic residues" evidence="1">
    <location>
        <begin position="454"/>
        <end position="469"/>
    </location>
</feature>
<gene>
    <name evidence="3" type="ORF">OG549_34540</name>
</gene>
<accession>A0AAU2VDH5</accession>
<dbReference type="InterPro" id="IPR026367">
    <property type="entry name" value="FxsC_C"/>
</dbReference>